<dbReference type="EMBL" id="GBXM01030406">
    <property type="protein sequence ID" value="JAH78171.1"/>
    <property type="molecule type" value="Transcribed_RNA"/>
</dbReference>
<protein>
    <submittedName>
        <fullName evidence="1">Uncharacterized protein</fullName>
    </submittedName>
</protein>
<reference evidence="1" key="1">
    <citation type="submission" date="2014-11" db="EMBL/GenBank/DDBJ databases">
        <authorList>
            <person name="Amaro Gonzalez C."/>
        </authorList>
    </citation>
    <scope>NUCLEOTIDE SEQUENCE</scope>
</reference>
<proteinExistence type="predicted"/>
<sequence length="56" mass="6408">MSRSSTVRNPSANQTAEVPEWQSNMCNLTLCNWNRINLMLSELSDFKICVLTFPLC</sequence>
<name>A0A0E9VJH8_ANGAN</name>
<reference evidence="1" key="2">
    <citation type="journal article" date="2015" name="Fish Shellfish Immunol.">
        <title>Early steps in the European eel (Anguilla anguilla)-Vibrio vulnificus interaction in the gills: Role of the RtxA13 toxin.</title>
        <authorList>
            <person name="Callol A."/>
            <person name="Pajuelo D."/>
            <person name="Ebbesson L."/>
            <person name="Teles M."/>
            <person name="MacKenzie S."/>
            <person name="Amaro C."/>
        </authorList>
    </citation>
    <scope>NUCLEOTIDE SEQUENCE</scope>
</reference>
<organism evidence="1">
    <name type="scientific">Anguilla anguilla</name>
    <name type="common">European freshwater eel</name>
    <name type="synonym">Muraena anguilla</name>
    <dbReference type="NCBI Taxonomy" id="7936"/>
    <lineage>
        <taxon>Eukaryota</taxon>
        <taxon>Metazoa</taxon>
        <taxon>Chordata</taxon>
        <taxon>Craniata</taxon>
        <taxon>Vertebrata</taxon>
        <taxon>Euteleostomi</taxon>
        <taxon>Actinopterygii</taxon>
        <taxon>Neopterygii</taxon>
        <taxon>Teleostei</taxon>
        <taxon>Anguilliformes</taxon>
        <taxon>Anguillidae</taxon>
        <taxon>Anguilla</taxon>
    </lineage>
</organism>
<evidence type="ECO:0000313" key="1">
    <source>
        <dbReference type="EMBL" id="JAH78171.1"/>
    </source>
</evidence>
<dbReference type="AlphaFoldDB" id="A0A0E9VJH8"/>
<accession>A0A0E9VJH8</accession>